<dbReference type="GO" id="GO:0005634">
    <property type="term" value="C:nucleus"/>
    <property type="evidence" value="ECO:0007669"/>
    <property type="project" value="TreeGrafter"/>
</dbReference>
<evidence type="ECO:0000313" key="10">
    <source>
        <dbReference type="EMBL" id="EGW35600.1"/>
    </source>
</evidence>
<dbReference type="GeneID" id="18870739"/>
<feature type="region of interest" description="Disordered" evidence="8">
    <location>
        <begin position="18"/>
        <end position="47"/>
    </location>
</feature>
<keyword evidence="11" id="KW-1185">Reference proteome</keyword>
<keyword evidence="5" id="KW-0547">Nucleotide-binding</keyword>
<dbReference type="PANTHER" id="PTHR12755">
    <property type="entry name" value="CLEAVAGE/POLYADENYLATION FACTOR IA SUBUNIT CLP1P"/>
    <property type="match status" value="1"/>
</dbReference>
<evidence type="ECO:0000256" key="1">
    <source>
        <dbReference type="ARBA" id="ARBA00011003"/>
    </source>
</evidence>
<dbReference type="Proteomes" id="UP000000709">
    <property type="component" value="Unassembled WGS sequence"/>
</dbReference>
<dbReference type="InterPro" id="IPR032319">
    <property type="entry name" value="CLP1_P"/>
</dbReference>
<dbReference type="InterPro" id="IPR045116">
    <property type="entry name" value="Clp1/Grc3"/>
</dbReference>
<evidence type="ECO:0000259" key="9">
    <source>
        <dbReference type="Pfam" id="PF16575"/>
    </source>
</evidence>
<dbReference type="InterPro" id="IPR027417">
    <property type="entry name" value="P-loop_NTPase"/>
</dbReference>
<dbReference type="OMA" id="EHVWKVR"/>
<comment type="similarity">
    <text evidence="1">Belongs to the Clp1 family. NOL9/GRC3 subfamily.</text>
</comment>
<dbReference type="GO" id="GO:0005524">
    <property type="term" value="F:ATP binding"/>
    <property type="evidence" value="ECO:0007669"/>
    <property type="project" value="UniProtKB-KW"/>
</dbReference>
<dbReference type="PANTHER" id="PTHR12755:SF3">
    <property type="entry name" value="POLYNUCLEOTIDE 5'-HYDROXYL-KINASE NOL9"/>
    <property type="match status" value="1"/>
</dbReference>
<accession>G3AE66</accession>
<keyword evidence="4" id="KW-0808">Transferase</keyword>
<proteinExistence type="inferred from homology"/>
<dbReference type="GO" id="GO:0051731">
    <property type="term" value="F:polynucleotide 5'-hydroxyl-kinase activity"/>
    <property type="evidence" value="ECO:0007669"/>
    <property type="project" value="InterPro"/>
</dbReference>
<dbReference type="Pfam" id="PF16575">
    <property type="entry name" value="CLP1_P"/>
    <property type="match status" value="1"/>
</dbReference>
<dbReference type="HOGENOM" id="CLU_010345_1_1_1"/>
<evidence type="ECO:0000256" key="3">
    <source>
        <dbReference type="ARBA" id="ARBA00019824"/>
    </source>
</evidence>
<gene>
    <name evidence="10" type="ORF">SPAPADRAFT_147029</name>
</gene>
<dbReference type="KEGG" id="spaa:SPAPADRAFT_147029"/>
<dbReference type="GO" id="GO:0000448">
    <property type="term" value="P:cleavage in ITS2 between 5.8S rRNA and LSU-rRNA of tricistronic rRNA transcript (SSU-rRNA, 5.8S rRNA, LSU-rRNA)"/>
    <property type="evidence" value="ECO:0007669"/>
    <property type="project" value="TreeGrafter"/>
</dbReference>
<evidence type="ECO:0000256" key="7">
    <source>
        <dbReference type="ARBA" id="ARBA00022840"/>
    </source>
</evidence>
<dbReference type="SUPFAM" id="SSF52540">
    <property type="entry name" value="P-loop containing nucleoside triphosphate hydrolases"/>
    <property type="match status" value="1"/>
</dbReference>
<dbReference type="RefSeq" id="XP_007373012.1">
    <property type="nucleotide sequence ID" value="XM_007372950.1"/>
</dbReference>
<keyword evidence="6" id="KW-0418">Kinase</keyword>
<dbReference type="InParanoid" id="G3AE66"/>
<name>G3AE66_SPAPN</name>
<sequence length="671" mass="75885">MSAYAALKDNSSLGSIFHESGDAYEDDGDDGIHYQANSSDEEIYTENRNPFTALSTKSIPNSQRPREMDPPKVISWSKYIPSRDNTVFGENYVIFGLKTGEYLVLNGQFTVTIQKGSILINQCHYVAANPYKSYKIVALQSQSLPIISSTQSIDTSNETFASKTEENAHLFTGEFKSIVKIHNMVTGIESIGKYYPPLKGLLFGNENDEDIITTDEAMFQKYSFEIILREKGFSALSVSKMWSEKMIEIANNNLDSDTNTTMVIGNKNSGKSTFSKLLLNSCLLSNSSYPVCYLDLDPGQSELSPPYCISLCLLSEINFGAWFPSASIKDRHDQYFGYTSPVHLPDRYLEIVESLFSCYETIYRPKGYRLIINTPGWIKGYGKELLTNITEKVNPDTLILLSSSLDLESEENAEILQNLQFKSLTILPGIFQLSKYSPSQIRVLNKMLYFHQTAPGKFDFQSHILDQSPLKLSYETTEVDLTAFRGINAVSVLNHSIGINFDYQDLFTLIESTVMGVYFIKKEVYEAIKKSLHHGKHHDSHPYYLDPGSLLELSKCNPDSVSVEFSGLLMLHSINSAQKYMNIYLPRNMIKSLQQKLESNYKMVLVRGEGDLPSAEILHPGLVSRASKRNKQELLFGSQALFPYVSFERKPKLGGVWKVRRNVMRRGQQRQ</sequence>
<evidence type="ECO:0000256" key="5">
    <source>
        <dbReference type="ARBA" id="ARBA00022741"/>
    </source>
</evidence>
<protein>
    <recommendedName>
        <fullName evidence="3">Polynucleotide 5'-hydroxyl-kinase GRC3</fullName>
    </recommendedName>
    <alternativeName>
        <fullName evidence="2">Polynucleotide 5'-hydroxyl-kinase grc3</fullName>
    </alternativeName>
</protein>
<keyword evidence="7" id="KW-0067">ATP-binding</keyword>
<evidence type="ECO:0000256" key="4">
    <source>
        <dbReference type="ARBA" id="ARBA00022679"/>
    </source>
</evidence>
<dbReference type="AlphaFoldDB" id="G3AE66"/>
<feature type="domain" description="Clp1 P-loop" evidence="9">
    <location>
        <begin position="265"/>
        <end position="452"/>
    </location>
</feature>
<dbReference type="FunCoup" id="G3AE66">
    <property type="interactions" value="148"/>
</dbReference>
<evidence type="ECO:0000313" key="11">
    <source>
        <dbReference type="Proteomes" id="UP000000709"/>
    </source>
</evidence>
<evidence type="ECO:0000256" key="6">
    <source>
        <dbReference type="ARBA" id="ARBA00022777"/>
    </source>
</evidence>
<evidence type="ECO:0000256" key="2">
    <source>
        <dbReference type="ARBA" id="ARBA00018706"/>
    </source>
</evidence>
<dbReference type="EMBL" id="GL996499">
    <property type="protein sequence ID" value="EGW35600.1"/>
    <property type="molecule type" value="Genomic_DNA"/>
</dbReference>
<reference evidence="10 11" key="1">
    <citation type="journal article" date="2011" name="Proc. Natl. Acad. Sci. U.S.A.">
        <title>Comparative genomics of xylose-fermenting fungi for enhanced biofuel production.</title>
        <authorList>
            <person name="Wohlbach D.J."/>
            <person name="Kuo A."/>
            <person name="Sato T.K."/>
            <person name="Potts K.M."/>
            <person name="Salamov A.A."/>
            <person name="LaButti K.M."/>
            <person name="Sun H."/>
            <person name="Clum A."/>
            <person name="Pangilinan J.L."/>
            <person name="Lindquist E.A."/>
            <person name="Lucas S."/>
            <person name="Lapidus A."/>
            <person name="Jin M."/>
            <person name="Gunawan C."/>
            <person name="Balan V."/>
            <person name="Dale B.E."/>
            <person name="Jeffries T.W."/>
            <person name="Zinkel R."/>
            <person name="Barry K.W."/>
            <person name="Grigoriev I.V."/>
            <person name="Gasch A.P."/>
        </authorList>
    </citation>
    <scope>NUCLEOTIDE SEQUENCE [LARGE SCALE GENOMIC DNA]</scope>
    <source>
        <strain evidence="11">NRRL Y-27907 / 11-Y1</strain>
    </source>
</reference>
<organism evidence="11">
    <name type="scientific">Spathaspora passalidarum (strain NRRL Y-27907 / 11-Y1)</name>
    <dbReference type="NCBI Taxonomy" id="619300"/>
    <lineage>
        <taxon>Eukaryota</taxon>
        <taxon>Fungi</taxon>
        <taxon>Dikarya</taxon>
        <taxon>Ascomycota</taxon>
        <taxon>Saccharomycotina</taxon>
        <taxon>Pichiomycetes</taxon>
        <taxon>Debaryomycetaceae</taxon>
        <taxon>Spathaspora</taxon>
    </lineage>
</organism>
<dbReference type="STRING" id="619300.G3AE66"/>
<dbReference type="eggNOG" id="KOG2750">
    <property type="taxonomic scope" value="Eukaryota"/>
</dbReference>
<dbReference type="Gene3D" id="3.40.50.300">
    <property type="entry name" value="P-loop containing nucleotide triphosphate hydrolases"/>
    <property type="match status" value="1"/>
</dbReference>
<dbReference type="OrthoDB" id="4054781at2759"/>
<evidence type="ECO:0000256" key="8">
    <source>
        <dbReference type="SAM" id="MobiDB-lite"/>
    </source>
</evidence>